<proteinExistence type="predicted"/>
<evidence type="ECO:0000313" key="2">
    <source>
        <dbReference type="Proteomes" id="UP000594454"/>
    </source>
</evidence>
<sequence length="107" mass="12327">MEEATVFHARKVENEIIAIVNVSWSINERFEEENSRTSCNSKDLRSERKQVFAVGSNRANRRVVNLRKTFQKLTVVYSTSACALQLSRIVSYFVVLLLSSRVNVIFK</sequence>
<evidence type="ECO:0000313" key="1">
    <source>
        <dbReference type="EMBL" id="CAD7090122.1"/>
    </source>
</evidence>
<gene>
    <name evidence="1" type="ORF">HERILL_LOCUS12628</name>
</gene>
<protein>
    <submittedName>
        <fullName evidence="1">Uncharacterized protein</fullName>
    </submittedName>
</protein>
<dbReference type="Proteomes" id="UP000594454">
    <property type="component" value="Chromosome 5"/>
</dbReference>
<dbReference type="InParanoid" id="A0A7R8YZM4"/>
<name>A0A7R8YZM4_HERIL</name>
<organism evidence="1 2">
    <name type="scientific">Hermetia illucens</name>
    <name type="common">Black soldier fly</name>
    <dbReference type="NCBI Taxonomy" id="343691"/>
    <lineage>
        <taxon>Eukaryota</taxon>
        <taxon>Metazoa</taxon>
        <taxon>Ecdysozoa</taxon>
        <taxon>Arthropoda</taxon>
        <taxon>Hexapoda</taxon>
        <taxon>Insecta</taxon>
        <taxon>Pterygota</taxon>
        <taxon>Neoptera</taxon>
        <taxon>Endopterygota</taxon>
        <taxon>Diptera</taxon>
        <taxon>Brachycera</taxon>
        <taxon>Stratiomyomorpha</taxon>
        <taxon>Stratiomyidae</taxon>
        <taxon>Hermetiinae</taxon>
        <taxon>Hermetia</taxon>
    </lineage>
</organism>
<dbReference type="EMBL" id="LR899013">
    <property type="protein sequence ID" value="CAD7090122.1"/>
    <property type="molecule type" value="Genomic_DNA"/>
</dbReference>
<reference evidence="1 2" key="1">
    <citation type="submission" date="2020-11" db="EMBL/GenBank/DDBJ databases">
        <authorList>
            <person name="Wallbank WR R."/>
            <person name="Pardo Diaz C."/>
            <person name="Kozak K."/>
            <person name="Martin S."/>
            <person name="Jiggins C."/>
            <person name="Moest M."/>
            <person name="Warren A I."/>
            <person name="Generalovic N T."/>
            <person name="Byers J.R.P. K."/>
            <person name="Montejo-Kovacevich G."/>
            <person name="Yen C E."/>
        </authorList>
    </citation>
    <scope>NUCLEOTIDE SEQUENCE [LARGE SCALE GENOMIC DNA]</scope>
</reference>
<accession>A0A7R8YZM4</accession>
<dbReference type="AlphaFoldDB" id="A0A7R8YZM4"/>
<keyword evidence="2" id="KW-1185">Reference proteome</keyword>